<dbReference type="AlphaFoldDB" id="A0A0F9R8U7"/>
<accession>A0A0F9R8U7</accession>
<organism evidence="1">
    <name type="scientific">marine sediment metagenome</name>
    <dbReference type="NCBI Taxonomy" id="412755"/>
    <lineage>
        <taxon>unclassified sequences</taxon>
        <taxon>metagenomes</taxon>
        <taxon>ecological metagenomes</taxon>
    </lineage>
</organism>
<dbReference type="EMBL" id="LAZR01000997">
    <property type="protein sequence ID" value="KKN52940.1"/>
    <property type="molecule type" value="Genomic_DNA"/>
</dbReference>
<gene>
    <name evidence="1" type="ORF">LCGC14_0607410</name>
</gene>
<sequence length="185" mass="21310">MYNLYPFKSGLGLVEPVALTNENVCIVYGTDYYYRKVAYLESLPPFQFADVGAIAAQTRAAKFDAVNLEFQKEEFAQIRWFPLDNAQIRLWLPEADGKYRTRAMMAYVDLNTVYRDPCLHLTEFYVWEDHNPWFEAINGMDYALDQCRLIGMGFRYKVTGLDAATVTEIKNGTKPCTYVFATGRT</sequence>
<proteinExistence type="predicted"/>
<comment type="caution">
    <text evidence="1">The sequence shown here is derived from an EMBL/GenBank/DDBJ whole genome shotgun (WGS) entry which is preliminary data.</text>
</comment>
<name>A0A0F9R8U7_9ZZZZ</name>
<reference evidence="1" key="1">
    <citation type="journal article" date="2015" name="Nature">
        <title>Complex archaea that bridge the gap between prokaryotes and eukaryotes.</title>
        <authorList>
            <person name="Spang A."/>
            <person name="Saw J.H."/>
            <person name="Jorgensen S.L."/>
            <person name="Zaremba-Niedzwiedzka K."/>
            <person name="Martijn J."/>
            <person name="Lind A.E."/>
            <person name="van Eijk R."/>
            <person name="Schleper C."/>
            <person name="Guy L."/>
            <person name="Ettema T.J."/>
        </authorList>
    </citation>
    <scope>NUCLEOTIDE SEQUENCE</scope>
</reference>
<protein>
    <submittedName>
        <fullName evidence="1">Uncharacterized protein</fullName>
    </submittedName>
</protein>
<evidence type="ECO:0000313" key="1">
    <source>
        <dbReference type="EMBL" id="KKN52940.1"/>
    </source>
</evidence>